<proteinExistence type="predicted"/>
<protein>
    <submittedName>
        <fullName evidence="1">Uncharacterized protein</fullName>
    </submittedName>
</protein>
<accession>A0ABR7U4S0</accession>
<gene>
    <name evidence="1" type="ORF">HA482_12450</name>
</gene>
<dbReference type="RefSeq" id="WP_188107511.1">
    <property type="nucleotide sequence ID" value="NZ_JAANIH010000081.1"/>
</dbReference>
<dbReference type="Proteomes" id="UP000639516">
    <property type="component" value="Unassembled WGS sequence"/>
</dbReference>
<dbReference type="EMBL" id="JAATTO010000015">
    <property type="protein sequence ID" value="MBC9979016.1"/>
    <property type="molecule type" value="Genomic_DNA"/>
</dbReference>
<keyword evidence="2" id="KW-1185">Reference proteome</keyword>
<evidence type="ECO:0000313" key="1">
    <source>
        <dbReference type="EMBL" id="MBC9979016.1"/>
    </source>
</evidence>
<evidence type="ECO:0000313" key="2">
    <source>
        <dbReference type="Proteomes" id="UP000639516"/>
    </source>
</evidence>
<sequence length="87" mass="10325">MTSDYLDRLLETRPERRSIKHIVKKGPMPIVRTGVVAFSNLLDNRRMQIEGGRQIRLQRRRTRHQRKPVGQALEELELSRAVWRVSH</sequence>
<name>A0ABR7U4S0_9BRAD</name>
<reference evidence="1 2" key="1">
    <citation type="journal article" date="2020" name="Arch. Microbiol.">
        <title>Bradyrhizobium campsiandrae sp. nov., a nitrogen-fixing bacterial strain isolated from a native leguminous tree from the Amazon adapted to flooded conditions.</title>
        <authorList>
            <person name="Cabral Michel D."/>
            <person name="Martins da Costa E."/>
            <person name="Azarias Guimaraes A."/>
            <person name="Soares de Carvalho T."/>
            <person name="Santos de Castro Caputo P."/>
            <person name="Willems A."/>
            <person name="de Souza Moreira F.M."/>
        </authorList>
    </citation>
    <scope>NUCLEOTIDE SEQUENCE [LARGE SCALE GENOMIC DNA]</scope>
    <source>
        <strain evidence="2">INPA 384B</strain>
    </source>
</reference>
<organism evidence="1 2">
    <name type="scientific">Bradyrhizobium campsiandrae</name>
    <dbReference type="NCBI Taxonomy" id="1729892"/>
    <lineage>
        <taxon>Bacteria</taxon>
        <taxon>Pseudomonadati</taxon>
        <taxon>Pseudomonadota</taxon>
        <taxon>Alphaproteobacteria</taxon>
        <taxon>Hyphomicrobiales</taxon>
        <taxon>Nitrobacteraceae</taxon>
        <taxon>Bradyrhizobium</taxon>
    </lineage>
</organism>
<comment type="caution">
    <text evidence="1">The sequence shown here is derived from an EMBL/GenBank/DDBJ whole genome shotgun (WGS) entry which is preliminary data.</text>
</comment>